<reference evidence="2 3" key="1">
    <citation type="submission" date="2019-10" db="EMBL/GenBank/DDBJ databases">
        <title>Genomic and transcriptomic insights into the perfect genentic adaptation of a filamentous nitrogen-fixing cyanobacterium to rice fields.</title>
        <authorList>
            <person name="Chen Z."/>
        </authorList>
    </citation>
    <scope>NUCLEOTIDE SEQUENCE [LARGE SCALE GENOMIC DNA]</scope>
    <source>
        <strain evidence="2">CCNUC1</strain>
    </source>
</reference>
<evidence type="ECO:0000313" key="3">
    <source>
        <dbReference type="Proteomes" id="UP000326678"/>
    </source>
</evidence>
<protein>
    <submittedName>
        <fullName evidence="2">Uncharacterized protein</fullName>
    </submittedName>
</protein>
<name>A0A5P8WI78_9NOSO</name>
<organism evidence="2 3">
    <name type="scientific">Nostoc sphaeroides CCNUC1</name>
    <dbReference type="NCBI Taxonomy" id="2653204"/>
    <lineage>
        <taxon>Bacteria</taxon>
        <taxon>Bacillati</taxon>
        <taxon>Cyanobacteriota</taxon>
        <taxon>Cyanophyceae</taxon>
        <taxon>Nostocales</taxon>
        <taxon>Nostocaceae</taxon>
        <taxon>Nostoc</taxon>
    </lineage>
</organism>
<dbReference type="Pfam" id="PF14218">
    <property type="entry name" value="COP23"/>
    <property type="match status" value="1"/>
</dbReference>
<accession>A0A5P8WI78</accession>
<dbReference type="AlphaFoldDB" id="A0A5P8WI78"/>
<gene>
    <name evidence="2" type="ORF">GXM_09794</name>
</gene>
<feature type="chain" id="PRO_5024959138" evidence="1">
    <location>
        <begin position="30"/>
        <end position="181"/>
    </location>
</feature>
<dbReference type="Proteomes" id="UP000326678">
    <property type="component" value="Chromosome pGXM01"/>
</dbReference>
<dbReference type="KEGG" id="nsh:GXM_09794"/>
<evidence type="ECO:0000256" key="1">
    <source>
        <dbReference type="SAM" id="SignalP"/>
    </source>
</evidence>
<keyword evidence="1" id="KW-0732">Signal</keyword>
<proteinExistence type="predicted"/>
<dbReference type="RefSeq" id="WP_152592565.1">
    <property type="nucleotide sequence ID" value="NZ_CP045228.1"/>
</dbReference>
<dbReference type="InterPro" id="IPR025478">
    <property type="entry name" value="COP23"/>
</dbReference>
<feature type="signal peptide" evidence="1">
    <location>
        <begin position="1"/>
        <end position="29"/>
    </location>
</feature>
<keyword evidence="3" id="KW-1185">Reference proteome</keyword>
<sequence length="181" mass="20784">MQLKPNLHLLISCLLTAVCIISINNQAKADDEVRFICASGYDQATNLRFPTTYAWTERGKIAIIRWKYAWFNSQTITPEKRCEQVSSRFQTAYNNQSLAYIANSTVNNQPVICTAKEVDAPCDTILLTLRPQDDPLEILYELKEILRGRATKPIEHSSKQQPVYYKIDIKKFLKTVPVEKE</sequence>
<dbReference type="EMBL" id="CP045228">
    <property type="protein sequence ID" value="QFS52300.1"/>
    <property type="molecule type" value="Genomic_DNA"/>
</dbReference>
<evidence type="ECO:0000313" key="2">
    <source>
        <dbReference type="EMBL" id="QFS52300.1"/>
    </source>
</evidence>